<dbReference type="SMART" id="SM00342">
    <property type="entry name" value="HTH_ARAC"/>
    <property type="match status" value="1"/>
</dbReference>
<reference evidence="5 6" key="1">
    <citation type="submission" date="2022-10" db="EMBL/GenBank/DDBJ databases">
        <title>Chitinophaga nivalis PC15 sp. nov., isolated from Pyeongchang county, South Korea.</title>
        <authorList>
            <person name="Trinh H.N."/>
        </authorList>
    </citation>
    <scope>NUCLEOTIDE SEQUENCE [LARGE SCALE GENOMIC DNA]</scope>
    <source>
        <strain evidence="5 6">PC14</strain>
    </source>
</reference>
<dbReference type="RefSeq" id="WP_264734556.1">
    <property type="nucleotide sequence ID" value="NZ_JAPDNR010000001.1"/>
</dbReference>
<dbReference type="InterPro" id="IPR018060">
    <property type="entry name" value="HTH_AraC"/>
</dbReference>
<evidence type="ECO:0000259" key="4">
    <source>
        <dbReference type="PROSITE" id="PS01124"/>
    </source>
</evidence>
<dbReference type="InterPro" id="IPR020449">
    <property type="entry name" value="Tscrpt_reg_AraC-type_HTH"/>
</dbReference>
<dbReference type="Pfam" id="PF12833">
    <property type="entry name" value="HTH_18"/>
    <property type="match status" value="1"/>
</dbReference>
<dbReference type="Proteomes" id="UP001207742">
    <property type="component" value="Unassembled WGS sequence"/>
</dbReference>
<dbReference type="PRINTS" id="PR00032">
    <property type="entry name" value="HTHARAC"/>
</dbReference>
<dbReference type="EMBL" id="JAPDNS010000002">
    <property type="protein sequence ID" value="MCW3487751.1"/>
    <property type="molecule type" value="Genomic_DNA"/>
</dbReference>
<name>A0ABT3IUU0_9BACT</name>
<keyword evidence="2" id="KW-0238">DNA-binding</keyword>
<accession>A0ABT3IUU0</accession>
<dbReference type="Pfam" id="PF02311">
    <property type="entry name" value="AraC_binding"/>
    <property type="match status" value="1"/>
</dbReference>
<dbReference type="SUPFAM" id="SSF46689">
    <property type="entry name" value="Homeodomain-like"/>
    <property type="match status" value="1"/>
</dbReference>
<keyword evidence="1" id="KW-0805">Transcription regulation</keyword>
<dbReference type="InterPro" id="IPR003313">
    <property type="entry name" value="AraC-bd"/>
</dbReference>
<comment type="caution">
    <text evidence="5">The sequence shown here is derived from an EMBL/GenBank/DDBJ whole genome shotgun (WGS) entry which is preliminary data.</text>
</comment>
<dbReference type="PANTHER" id="PTHR43280">
    <property type="entry name" value="ARAC-FAMILY TRANSCRIPTIONAL REGULATOR"/>
    <property type="match status" value="1"/>
</dbReference>
<evidence type="ECO:0000256" key="3">
    <source>
        <dbReference type="ARBA" id="ARBA00023163"/>
    </source>
</evidence>
<dbReference type="InterPro" id="IPR037923">
    <property type="entry name" value="HTH-like"/>
</dbReference>
<proteinExistence type="predicted"/>
<keyword evidence="3" id="KW-0804">Transcription</keyword>
<feature type="domain" description="HTH araC/xylS-type" evidence="4">
    <location>
        <begin position="194"/>
        <end position="292"/>
    </location>
</feature>
<evidence type="ECO:0000256" key="1">
    <source>
        <dbReference type="ARBA" id="ARBA00023015"/>
    </source>
</evidence>
<protein>
    <submittedName>
        <fullName evidence="5">Helix-turn-helix domain-containing protein</fullName>
    </submittedName>
</protein>
<dbReference type="PROSITE" id="PS01124">
    <property type="entry name" value="HTH_ARAC_FAMILY_2"/>
    <property type="match status" value="1"/>
</dbReference>
<sequence length="296" mass="34704">MQQKRIQSHKITDGVSVQLPKLSDVLIAKSNDRGRILPRQYPHRHEYYEITLVRENEGIHFVDFTPYPFKGSAVFLLSPEQVHELRREKGADGYSIKFNAAFFSSGNDPDSQLYAHFLFDNLQAYPVISLQPAEYNRLSTLLEVALEEYNHTTADNPDILFSYIRVILMEILRIRRQQLEETHLQPGWQQSQFREFKQLLETHFTTLHEVQDYAAKLFITPRQLNALSRKLTGKTAGVFIRDRLLLEARRLLFLHDLSIKEVGYRIGFEDPAYFTRFFKKNAGLSPQQFREQEQQV</sequence>
<evidence type="ECO:0000256" key="2">
    <source>
        <dbReference type="ARBA" id="ARBA00023125"/>
    </source>
</evidence>
<keyword evidence="6" id="KW-1185">Reference proteome</keyword>
<evidence type="ECO:0000313" key="5">
    <source>
        <dbReference type="EMBL" id="MCW3487751.1"/>
    </source>
</evidence>
<gene>
    <name evidence="5" type="ORF">OL497_27915</name>
</gene>
<evidence type="ECO:0000313" key="6">
    <source>
        <dbReference type="Proteomes" id="UP001207742"/>
    </source>
</evidence>
<organism evidence="5 6">
    <name type="scientific">Chitinophaga nivalis</name>
    <dbReference type="NCBI Taxonomy" id="2991709"/>
    <lineage>
        <taxon>Bacteria</taxon>
        <taxon>Pseudomonadati</taxon>
        <taxon>Bacteroidota</taxon>
        <taxon>Chitinophagia</taxon>
        <taxon>Chitinophagales</taxon>
        <taxon>Chitinophagaceae</taxon>
        <taxon>Chitinophaga</taxon>
    </lineage>
</organism>
<dbReference type="Gene3D" id="1.10.10.60">
    <property type="entry name" value="Homeodomain-like"/>
    <property type="match status" value="1"/>
</dbReference>
<dbReference type="PANTHER" id="PTHR43280:SF32">
    <property type="entry name" value="TRANSCRIPTIONAL REGULATORY PROTEIN"/>
    <property type="match status" value="1"/>
</dbReference>
<dbReference type="SUPFAM" id="SSF51215">
    <property type="entry name" value="Regulatory protein AraC"/>
    <property type="match status" value="1"/>
</dbReference>
<dbReference type="InterPro" id="IPR009057">
    <property type="entry name" value="Homeodomain-like_sf"/>
</dbReference>